<sequence length="161" mass="17841">KAVAFLSLPHVGHNVSHDICRRGLSNRPVVERSKKSFPSRAVSFITLFAGAVFARITTATPAKGKAYTSVQVCKTEHIERKSELIYCNHTCNPTVVFDMKALEVRVGSDRELKVGYILTCSCPSTERDTAQPFECNCRPGQCTSKMMVARDMSRDVLRNTG</sequence>
<dbReference type="EMBL" id="JAWDJW010000533">
    <property type="protein sequence ID" value="KAK3080502.1"/>
    <property type="molecule type" value="Genomic_DNA"/>
</dbReference>
<evidence type="ECO:0000313" key="2">
    <source>
        <dbReference type="Proteomes" id="UP001186974"/>
    </source>
</evidence>
<accession>A0ACC3DUM3</accession>
<feature type="non-terminal residue" evidence="1">
    <location>
        <position position="1"/>
    </location>
</feature>
<protein>
    <submittedName>
        <fullName evidence="1">Uncharacterized protein</fullName>
    </submittedName>
</protein>
<comment type="caution">
    <text evidence="1">The sequence shown here is derived from an EMBL/GenBank/DDBJ whole genome shotgun (WGS) entry which is preliminary data.</text>
</comment>
<dbReference type="Proteomes" id="UP001186974">
    <property type="component" value="Unassembled WGS sequence"/>
</dbReference>
<evidence type="ECO:0000313" key="1">
    <source>
        <dbReference type="EMBL" id="KAK3080502.1"/>
    </source>
</evidence>
<organism evidence="1 2">
    <name type="scientific">Coniosporium uncinatum</name>
    <dbReference type="NCBI Taxonomy" id="93489"/>
    <lineage>
        <taxon>Eukaryota</taxon>
        <taxon>Fungi</taxon>
        <taxon>Dikarya</taxon>
        <taxon>Ascomycota</taxon>
        <taxon>Pezizomycotina</taxon>
        <taxon>Dothideomycetes</taxon>
        <taxon>Dothideomycetes incertae sedis</taxon>
        <taxon>Coniosporium</taxon>
    </lineage>
</organism>
<name>A0ACC3DUM3_9PEZI</name>
<keyword evidence="2" id="KW-1185">Reference proteome</keyword>
<gene>
    <name evidence="1" type="ORF">LTS18_000726</name>
</gene>
<reference evidence="1" key="1">
    <citation type="submission" date="2024-09" db="EMBL/GenBank/DDBJ databases">
        <title>Black Yeasts Isolated from many extreme environments.</title>
        <authorList>
            <person name="Coleine C."/>
            <person name="Stajich J.E."/>
            <person name="Selbmann L."/>
        </authorList>
    </citation>
    <scope>NUCLEOTIDE SEQUENCE</scope>
    <source>
        <strain evidence="1">CCFEE 5737</strain>
    </source>
</reference>
<proteinExistence type="predicted"/>